<feature type="domain" description="Schlafen AlbA-2" evidence="1">
    <location>
        <begin position="1"/>
        <end position="119"/>
    </location>
</feature>
<dbReference type="InterPro" id="IPR038475">
    <property type="entry name" value="RecG_C_sf"/>
</dbReference>
<proteinExistence type="predicted"/>
<reference evidence="2 3" key="1">
    <citation type="submission" date="2020-04" db="EMBL/GenBank/DDBJ databases">
        <title>Gordonia sp. nov. TBRC 11910.</title>
        <authorList>
            <person name="Suriyachadkun C."/>
        </authorList>
    </citation>
    <scope>NUCLEOTIDE SEQUENCE [LARGE SCALE GENOMIC DNA]</scope>
    <source>
        <strain evidence="2 3">TBRC 11910</strain>
    </source>
</reference>
<dbReference type="Gene3D" id="3.30.565.60">
    <property type="match status" value="1"/>
</dbReference>
<protein>
    <submittedName>
        <fullName evidence="2">Transcriptional regulator</fullName>
    </submittedName>
</protein>
<accession>A0A848L8C7</accession>
<dbReference type="PANTHER" id="PTHR30595">
    <property type="entry name" value="GLPR-RELATED TRANSCRIPTIONAL REPRESSOR"/>
    <property type="match status" value="1"/>
</dbReference>
<comment type="caution">
    <text evidence="2">The sequence shown here is derived from an EMBL/GenBank/DDBJ whole genome shotgun (WGS) entry which is preliminary data.</text>
</comment>
<dbReference type="InterPro" id="IPR007421">
    <property type="entry name" value="Schlafen_AlbA_2_dom"/>
</dbReference>
<dbReference type="PANTHER" id="PTHR30595:SF6">
    <property type="entry name" value="SCHLAFEN ALBA-2 DOMAIN-CONTAINING PROTEIN"/>
    <property type="match status" value="1"/>
</dbReference>
<name>A0A848L8C7_9ACTN</name>
<dbReference type="EMBL" id="JABBNB010000027">
    <property type="protein sequence ID" value="NMO03838.1"/>
    <property type="molecule type" value="Genomic_DNA"/>
</dbReference>
<keyword evidence="3" id="KW-1185">Reference proteome</keyword>
<evidence type="ECO:0000313" key="2">
    <source>
        <dbReference type="EMBL" id="NMO03838.1"/>
    </source>
</evidence>
<gene>
    <name evidence="2" type="ORF">HH308_21725</name>
</gene>
<sequence length="469" mass="52604">MEFKENLAVPSEIGQRISGLSNSATLHRKPRAYLVWGVADADHSVVGTHFDPYVTKGKGNEDLIPWLHRLLDPAPAMTLHEGQVGGKRVLVLEVQAASHAPVKFNGEEYIRVGSYTKKLRANVTLNGQLWRALDATPYELQLASDPMTPEELLSKIDYASYYSLQGWQVPATDDVLEQMVNHSLITDEDTGRFAVTNLGALLFAQDLRDFPYIERKAARVIKYRGQSKVSAEREVEGRRGYATGFVGLVDFVNDALPRSERIDKALREQVHAYPVSAVRELIANALVHQDLSMTGAGPLIEIYDNRLEITNPGEPLVDPVMFINAAPRSRNEKLATMLRRCGICEERGSGWDRIGFEIEFNQLPAPEVRVSASHTVVTIYGPKVVKDMTPEERVRAVYLHACLRHVMGDQVTNKTLRERFRMPESKTSTVSVYIREALEANLIAPHDPSASRQKMRYVPFWAKDTTEGI</sequence>
<dbReference type="Proteomes" id="UP000550729">
    <property type="component" value="Unassembled WGS sequence"/>
</dbReference>
<evidence type="ECO:0000313" key="3">
    <source>
        <dbReference type="Proteomes" id="UP000550729"/>
    </source>
</evidence>
<dbReference type="Gene3D" id="3.30.950.30">
    <property type="entry name" value="Schlafen, AAA domain"/>
    <property type="match status" value="1"/>
</dbReference>
<organism evidence="2 3">
    <name type="scientific">Gordonia asplenii</name>
    <dbReference type="NCBI Taxonomy" id="2725283"/>
    <lineage>
        <taxon>Bacteria</taxon>
        <taxon>Bacillati</taxon>
        <taxon>Actinomycetota</taxon>
        <taxon>Actinomycetes</taxon>
        <taxon>Mycobacteriales</taxon>
        <taxon>Gordoniaceae</taxon>
        <taxon>Gordonia</taxon>
    </lineage>
</organism>
<dbReference type="AlphaFoldDB" id="A0A848L8C7"/>
<dbReference type="Pfam" id="PF13749">
    <property type="entry name" value="HATPase_c_4"/>
    <property type="match status" value="1"/>
</dbReference>
<evidence type="ECO:0000259" key="1">
    <source>
        <dbReference type="Pfam" id="PF04326"/>
    </source>
</evidence>
<dbReference type="Pfam" id="PF04326">
    <property type="entry name" value="SLFN_AlbA_2"/>
    <property type="match status" value="1"/>
</dbReference>
<dbReference type="InterPro" id="IPR038461">
    <property type="entry name" value="Schlafen_AlbA_2_dom_sf"/>
</dbReference>